<sequence>MQKRAILEGGTLTPPDHKLVTLDFDLRALRGLADVKNEHVIAKMKRAWQNIFLSVTARTAPCTENIARCTSPTYRREGQPRTNDVQALFTLRLRPRRTLSSTCRLSSMVMRWILSFLASRTNNVNFGSSSTTTTRKTSRLSGPYATDFCTGFENAAKLLLGLLLTRNSPSLNSLTARLTCLKTREPSSDGACHHSRYMTLQVVIYSASKKQVSRSSNSSRASSSIPRARPSPTTASNDP</sequence>
<reference evidence="2" key="2">
    <citation type="submission" date="2015-06" db="UniProtKB">
        <authorList>
            <consortium name="EnsemblProtists"/>
        </authorList>
    </citation>
    <scope>IDENTIFICATION</scope>
    <source>
        <strain evidence="2">Emoy2</strain>
    </source>
</reference>
<dbReference type="EnsemblProtists" id="HpaT801643">
    <property type="protein sequence ID" value="HpaP801643"/>
    <property type="gene ID" value="HpaG801643"/>
</dbReference>
<dbReference type="Proteomes" id="UP000011713">
    <property type="component" value="Unassembled WGS sequence"/>
</dbReference>
<evidence type="ECO:0008006" key="4">
    <source>
        <dbReference type="Google" id="ProtNLM"/>
    </source>
</evidence>
<reference evidence="3" key="1">
    <citation type="journal article" date="2010" name="Science">
        <title>Signatures of adaptation to obligate biotrophy in the Hyaloperonospora arabidopsidis genome.</title>
        <authorList>
            <person name="Baxter L."/>
            <person name="Tripathy S."/>
            <person name="Ishaque N."/>
            <person name="Boot N."/>
            <person name="Cabral A."/>
            <person name="Kemen E."/>
            <person name="Thines M."/>
            <person name="Ah-Fong A."/>
            <person name="Anderson R."/>
            <person name="Badejoko W."/>
            <person name="Bittner-Eddy P."/>
            <person name="Boore J.L."/>
            <person name="Chibucos M.C."/>
            <person name="Coates M."/>
            <person name="Dehal P."/>
            <person name="Delehaunty K."/>
            <person name="Dong S."/>
            <person name="Downton P."/>
            <person name="Dumas B."/>
            <person name="Fabro G."/>
            <person name="Fronick C."/>
            <person name="Fuerstenberg S.I."/>
            <person name="Fulton L."/>
            <person name="Gaulin E."/>
            <person name="Govers F."/>
            <person name="Hughes L."/>
            <person name="Humphray S."/>
            <person name="Jiang R.H."/>
            <person name="Judelson H."/>
            <person name="Kamoun S."/>
            <person name="Kyung K."/>
            <person name="Meijer H."/>
            <person name="Minx P."/>
            <person name="Morris P."/>
            <person name="Nelson J."/>
            <person name="Phuntumart V."/>
            <person name="Qutob D."/>
            <person name="Rehmany A."/>
            <person name="Rougon-Cardoso A."/>
            <person name="Ryden P."/>
            <person name="Torto-Alalibo T."/>
            <person name="Studholme D."/>
            <person name="Wang Y."/>
            <person name="Win J."/>
            <person name="Wood J."/>
            <person name="Clifton S.W."/>
            <person name="Rogers J."/>
            <person name="Van den Ackerveken G."/>
            <person name="Jones J.D."/>
            <person name="McDowell J.M."/>
            <person name="Beynon J."/>
            <person name="Tyler B.M."/>
        </authorList>
    </citation>
    <scope>NUCLEOTIDE SEQUENCE [LARGE SCALE GENOMIC DNA]</scope>
    <source>
        <strain evidence="3">Emoy2</strain>
    </source>
</reference>
<protein>
    <recommendedName>
        <fullName evidence="4">RxLR effector candidate protein</fullName>
    </recommendedName>
</protein>
<evidence type="ECO:0000313" key="3">
    <source>
        <dbReference type="Proteomes" id="UP000011713"/>
    </source>
</evidence>
<dbReference type="VEuPathDB" id="FungiDB:HpaG801643"/>
<keyword evidence="3" id="KW-1185">Reference proteome</keyword>
<feature type="region of interest" description="Disordered" evidence="1">
    <location>
        <begin position="209"/>
        <end position="239"/>
    </location>
</feature>
<proteinExistence type="predicted"/>
<dbReference type="InParanoid" id="M4B5U3"/>
<evidence type="ECO:0000313" key="2">
    <source>
        <dbReference type="EnsemblProtists" id="HpaP801643"/>
    </source>
</evidence>
<feature type="compositionally biased region" description="Low complexity" evidence="1">
    <location>
        <begin position="209"/>
        <end position="232"/>
    </location>
</feature>
<accession>M4B5U3</accession>
<dbReference type="EMBL" id="JH598461">
    <property type="status" value="NOT_ANNOTATED_CDS"/>
    <property type="molecule type" value="Genomic_DNA"/>
</dbReference>
<evidence type="ECO:0000256" key="1">
    <source>
        <dbReference type="SAM" id="MobiDB-lite"/>
    </source>
</evidence>
<dbReference type="AlphaFoldDB" id="M4B5U3"/>
<name>M4B5U3_HYAAE</name>
<organism evidence="2 3">
    <name type="scientific">Hyaloperonospora arabidopsidis (strain Emoy2)</name>
    <name type="common">Downy mildew agent</name>
    <name type="synonym">Peronospora arabidopsidis</name>
    <dbReference type="NCBI Taxonomy" id="559515"/>
    <lineage>
        <taxon>Eukaryota</taxon>
        <taxon>Sar</taxon>
        <taxon>Stramenopiles</taxon>
        <taxon>Oomycota</taxon>
        <taxon>Peronosporomycetes</taxon>
        <taxon>Peronosporales</taxon>
        <taxon>Peronosporaceae</taxon>
        <taxon>Hyaloperonospora</taxon>
    </lineage>
</organism>
<dbReference type="HOGENOM" id="CLU_1163025_0_0_1"/>